<evidence type="ECO:0000256" key="6">
    <source>
        <dbReference type="ARBA" id="ARBA00023316"/>
    </source>
</evidence>
<keyword evidence="3 10" id="KW-0808">Transferase</keyword>
<evidence type="ECO:0000256" key="2">
    <source>
        <dbReference type="ARBA" id="ARBA00005992"/>
    </source>
</evidence>
<evidence type="ECO:0000256" key="7">
    <source>
        <dbReference type="PROSITE-ProRule" id="PRU01373"/>
    </source>
</evidence>
<keyword evidence="11" id="KW-1185">Reference proteome</keyword>
<feature type="chain" id="PRO_5047026729" evidence="8">
    <location>
        <begin position="36"/>
        <end position="179"/>
    </location>
</feature>
<keyword evidence="6 7" id="KW-0961">Cell wall biogenesis/degradation</keyword>
<evidence type="ECO:0000313" key="11">
    <source>
        <dbReference type="Proteomes" id="UP001569428"/>
    </source>
</evidence>
<keyword evidence="5 7" id="KW-0573">Peptidoglycan synthesis</keyword>
<dbReference type="RefSeq" id="WP_371839970.1">
    <property type="nucleotide sequence ID" value="NZ_JBGMEK010000037.1"/>
</dbReference>
<accession>A0ABV4P1Q9</accession>
<dbReference type="GO" id="GO:0016740">
    <property type="term" value="F:transferase activity"/>
    <property type="evidence" value="ECO:0007669"/>
    <property type="project" value="UniProtKB-KW"/>
</dbReference>
<name>A0ABV4P1Q9_9GAMM</name>
<organism evidence="10 11">
    <name type="scientific">Microbulbifer epialgicus</name>
    <dbReference type="NCBI Taxonomy" id="393907"/>
    <lineage>
        <taxon>Bacteria</taxon>
        <taxon>Pseudomonadati</taxon>
        <taxon>Pseudomonadota</taxon>
        <taxon>Gammaproteobacteria</taxon>
        <taxon>Cellvibrionales</taxon>
        <taxon>Microbulbiferaceae</taxon>
        <taxon>Microbulbifer</taxon>
    </lineage>
</organism>
<proteinExistence type="inferred from homology"/>
<feature type="signal peptide" evidence="8">
    <location>
        <begin position="1"/>
        <end position="35"/>
    </location>
</feature>
<gene>
    <name evidence="10" type="ORF">ACCI49_15435</name>
</gene>
<feature type="active site" description="Nucleophile" evidence="7">
    <location>
        <position position="153"/>
    </location>
</feature>
<comment type="caution">
    <text evidence="10">The sequence shown here is derived from an EMBL/GenBank/DDBJ whole genome shotgun (WGS) entry which is preliminary data.</text>
</comment>
<keyword evidence="4 7" id="KW-0133">Cell shape</keyword>
<dbReference type="InterPro" id="IPR005490">
    <property type="entry name" value="LD_TPept_cat_dom"/>
</dbReference>
<feature type="domain" description="L,D-TPase catalytic" evidence="9">
    <location>
        <begin position="41"/>
        <end position="178"/>
    </location>
</feature>
<dbReference type="Gene3D" id="2.40.440.10">
    <property type="entry name" value="L,D-transpeptidase catalytic domain-like"/>
    <property type="match status" value="1"/>
</dbReference>
<dbReference type="SUPFAM" id="SSF141523">
    <property type="entry name" value="L,D-transpeptidase catalytic domain-like"/>
    <property type="match status" value="1"/>
</dbReference>
<sequence length="179" mass="20646">MRRNLEITDKHSNCLKTMRYLILALLLAVPALASAKVAPVDHVVVYKSKKLMQLIRDGRVVKSYTVSFGDNPRGHKVRQGDERTPEGRYTLDWKNPKSRFYRSIHVSYPNKQDRARAARMGVSPGGDIMIHGIKPQWSYMEKHLRRNNWTDGCIAVASNREMDEIWELVKTPTPIDIYP</sequence>
<reference evidence="10 11" key="1">
    <citation type="submission" date="2024-08" db="EMBL/GenBank/DDBJ databases">
        <authorList>
            <person name="Ishaq N."/>
        </authorList>
    </citation>
    <scope>NUCLEOTIDE SEQUENCE [LARGE SCALE GENOMIC DNA]</scope>
    <source>
        <strain evidence="10 11">DSM 18651</strain>
    </source>
</reference>
<evidence type="ECO:0000259" key="9">
    <source>
        <dbReference type="PROSITE" id="PS52029"/>
    </source>
</evidence>
<dbReference type="Proteomes" id="UP001569428">
    <property type="component" value="Unassembled WGS sequence"/>
</dbReference>
<dbReference type="PROSITE" id="PS52029">
    <property type="entry name" value="LD_TPASE"/>
    <property type="match status" value="1"/>
</dbReference>
<dbReference type="Pfam" id="PF03734">
    <property type="entry name" value="YkuD"/>
    <property type="match status" value="1"/>
</dbReference>
<evidence type="ECO:0000256" key="1">
    <source>
        <dbReference type="ARBA" id="ARBA00004752"/>
    </source>
</evidence>
<evidence type="ECO:0000256" key="3">
    <source>
        <dbReference type="ARBA" id="ARBA00022679"/>
    </source>
</evidence>
<dbReference type="InterPro" id="IPR038063">
    <property type="entry name" value="Transpep_catalytic_dom"/>
</dbReference>
<protein>
    <submittedName>
        <fullName evidence="10">Murein L,D-transpeptidase family protein</fullName>
        <ecNumber evidence="10">2.-.-.-</ecNumber>
    </submittedName>
</protein>
<dbReference type="PANTHER" id="PTHR36699:SF1">
    <property type="entry name" value="L,D-TRANSPEPTIDASE YAFK-RELATED"/>
    <property type="match status" value="1"/>
</dbReference>
<dbReference type="CDD" id="cd16913">
    <property type="entry name" value="YkuD_like"/>
    <property type="match status" value="1"/>
</dbReference>
<evidence type="ECO:0000256" key="8">
    <source>
        <dbReference type="SAM" id="SignalP"/>
    </source>
</evidence>
<comment type="pathway">
    <text evidence="1 7">Cell wall biogenesis; peptidoglycan biosynthesis.</text>
</comment>
<keyword evidence="8" id="KW-0732">Signal</keyword>
<dbReference type="PANTHER" id="PTHR36699">
    <property type="entry name" value="LD-TRANSPEPTIDASE"/>
    <property type="match status" value="1"/>
</dbReference>
<evidence type="ECO:0000313" key="10">
    <source>
        <dbReference type="EMBL" id="MFA0812306.1"/>
    </source>
</evidence>
<feature type="active site" description="Proton donor/acceptor" evidence="7">
    <location>
        <position position="131"/>
    </location>
</feature>
<evidence type="ECO:0000256" key="5">
    <source>
        <dbReference type="ARBA" id="ARBA00022984"/>
    </source>
</evidence>
<dbReference type="EMBL" id="JBGMEK010000037">
    <property type="protein sequence ID" value="MFA0812306.1"/>
    <property type="molecule type" value="Genomic_DNA"/>
</dbReference>
<dbReference type="EC" id="2.-.-.-" evidence="10"/>
<evidence type="ECO:0000256" key="4">
    <source>
        <dbReference type="ARBA" id="ARBA00022960"/>
    </source>
</evidence>
<comment type="similarity">
    <text evidence="2">Belongs to the YkuD family.</text>
</comment>